<dbReference type="Proteomes" id="UP000766570">
    <property type="component" value="Unassembled WGS sequence"/>
</dbReference>
<sequence>MDTTDFRLINWDLAATTAAKLVGAGPVLTPAQIAEVVADLRAKADESVGHVHRITGLAAAADLRNSQVLIVDRPGWAKANTQSFEAMLAPAMEHLAKTRGEKISEATQVLSATATGVEMGAILAFMSSKVLGQYDPFAGLLRDDLPAGGRLMLVAPNIVAIERELKVDVDDFRLWVTLHEQTHRVQFAAAPWLRAHLQSKIAELLASLLAEPEALGERLRAAASEVIRGKKALEKTADQEETADDFASGGGLLAGLRTGEQKAILSHITAVMSLLEGHANVVMDAVDSSIVPSVRTIRQRFGSRGKDRSALEKWLRKLLGLDAKMRQYADGQRFVTRAVKLMGMEGFNKVWEGPENLPTEHEVHHPEQWVARMEGAGTAAGTETPHNN</sequence>
<dbReference type="Pfam" id="PF10103">
    <property type="entry name" value="Zincin_2"/>
    <property type="match status" value="1"/>
</dbReference>
<dbReference type="PANTHER" id="PTHR39420">
    <property type="match status" value="1"/>
</dbReference>
<dbReference type="EMBL" id="JAGIOE010000001">
    <property type="protein sequence ID" value="MBP2372525.1"/>
    <property type="molecule type" value="Genomic_DNA"/>
</dbReference>
<keyword evidence="2" id="KW-1185">Reference proteome</keyword>
<organism evidence="1 2">
    <name type="scientific">Paeniglutamicibacter psychrophenolicus</name>
    <dbReference type="NCBI Taxonomy" id="257454"/>
    <lineage>
        <taxon>Bacteria</taxon>
        <taxon>Bacillati</taxon>
        <taxon>Actinomycetota</taxon>
        <taxon>Actinomycetes</taxon>
        <taxon>Micrococcales</taxon>
        <taxon>Micrococcaceae</taxon>
        <taxon>Paeniglutamicibacter</taxon>
    </lineage>
</organism>
<dbReference type="RefSeq" id="WP_209905833.1">
    <property type="nucleotide sequence ID" value="NZ_BAAAMI010000010.1"/>
</dbReference>
<dbReference type="Gene3D" id="1.20.150.30">
    <property type="entry name" value="Zincin-like metallopeptidase, N-terminal domain"/>
    <property type="match status" value="1"/>
</dbReference>
<protein>
    <submittedName>
        <fullName evidence="1">Coenzyme F420 biosynthesis associated uncharacterized protein</fullName>
    </submittedName>
</protein>
<reference evidence="1 2" key="1">
    <citation type="submission" date="2021-03" db="EMBL/GenBank/DDBJ databases">
        <title>Sequencing the genomes of 1000 actinobacteria strains.</title>
        <authorList>
            <person name="Klenk H.-P."/>
        </authorList>
    </citation>
    <scope>NUCLEOTIDE SEQUENCE [LARGE SCALE GENOMIC DNA]</scope>
    <source>
        <strain evidence="1 2">DSM 15454</strain>
    </source>
</reference>
<dbReference type="NCBIfam" id="TIGR03624">
    <property type="entry name" value="putative hydrolase"/>
    <property type="match status" value="1"/>
</dbReference>
<dbReference type="SUPFAM" id="SSF55486">
    <property type="entry name" value="Metalloproteases ('zincins'), catalytic domain"/>
    <property type="match status" value="1"/>
</dbReference>
<dbReference type="NCBIfam" id="TIGR03883">
    <property type="entry name" value="DUF2342_F420"/>
    <property type="match status" value="1"/>
</dbReference>
<comment type="caution">
    <text evidence="1">The sequence shown here is derived from an EMBL/GenBank/DDBJ whole genome shotgun (WGS) entry which is preliminary data.</text>
</comment>
<gene>
    <name evidence="1" type="ORF">JOF46_000437</name>
</gene>
<proteinExistence type="predicted"/>
<evidence type="ECO:0000313" key="1">
    <source>
        <dbReference type="EMBL" id="MBP2372525.1"/>
    </source>
</evidence>
<dbReference type="InterPro" id="IPR042271">
    <property type="entry name" value="Zinicin_2_N"/>
</dbReference>
<name>A0ABS4W8I8_9MICC</name>
<accession>A0ABS4W8I8</accession>
<dbReference type="PANTHER" id="PTHR39420:SF1">
    <property type="entry name" value="HYDROLASE"/>
    <property type="match status" value="1"/>
</dbReference>
<dbReference type="InterPro" id="IPR018766">
    <property type="entry name" value="Zinicin_2"/>
</dbReference>
<evidence type="ECO:0000313" key="2">
    <source>
        <dbReference type="Proteomes" id="UP000766570"/>
    </source>
</evidence>
<dbReference type="InterPro" id="IPR022454">
    <property type="entry name" value="CHP03883_F420-assoc"/>
</dbReference>